<dbReference type="InterPro" id="IPR036412">
    <property type="entry name" value="HAD-like_sf"/>
</dbReference>
<evidence type="ECO:0000256" key="2">
    <source>
        <dbReference type="ARBA" id="ARBA00004818"/>
    </source>
</evidence>
<dbReference type="GO" id="GO:0006281">
    <property type="term" value="P:DNA repair"/>
    <property type="evidence" value="ECO:0007669"/>
    <property type="project" value="TreeGrafter"/>
</dbReference>
<dbReference type="Pfam" id="PF00702">
    <property type="entry name" value="Hydrolase"/>
    <property type="match status" value="1"/>
</dbReference>
<comment type="caution">
    <text evidence="5">The sequence shown here is derived from an EMBL/GenBank/DDBJ whole genome shotgun (WGS) entry which is preliminary data.</text>
</comment>
<sequence>MQLLITDLDNTLYDWVTFFSKAFQAMIRELSGLLGCSEDELLEQFKAVHQHYGNSEQPYAVLELPAVHARFGHLSRPELLQALDPALHVFNRARKQHLRLYDGVETTLARAHAAGTVIVGYTEAILENAYFRLKSLGIDKYFHHLYCLEGRWSGHPDAAREEVLRPPLGFVERIPLSERKPSPRLLLDICQREGVNPRDAWYVGDSITRDIRMAKEACIHAVWAKYGTRYERHLWDLLVRITHWTDEAVAQDVRLREDSVGIQPDFVIDSFAELERLLGLSR</sequence>
<dbReference type="AlphaFoldDB" id="S9P213"/>
<dbReference type="Gene3D" id="3.40.50.1000">
    <property type="entry name" value="HAD superfamily/HAD-like"/>
    <property type="match status" value="2"/>
</dbReference>
<evidence type="ECO:0000313" key="6">
    <source>
        <dbReference type="Proteomes" id="UP000011682"/>
    </source>
</evidence>
<evidence type="ECO:0000256" key="4">
    <source>
        <dbReference type="ARBA" id="ARBA00013078"/>
    </source>
</evidence>
<dbReference type="InterPro" id="IPR050155">
    <property type="entry name" value="HAD-like_hydrolase_sf"/>
</dbReference>
<reference evidence="5" key="1">
    <citation type="submission" date="2013-05" db="EMBL/GenBank/DDBJ databases">
        <title>Genome assembly of Cystobacter fuscus DSM 2262.</title>
        <authorList>
            <person name="Sharma G."/>
            <person name="Khatri I."/>
            <person name="Kaur C."/>
            <person name="Mayilraj S."/>
            <person name="Subramanian S."/>
        </authorList>
    </citation>
    <scope>NUCLEOTIDE SEQUENCE [LARGE SCALE GENOMIC DNA]</scope>
    <source>
        <strain evidence="5">DSM 2262</strain>
    </source>
</reference>
<dbReference type="EMBL" id="ANAH02000066">
    <property type="protein sequence ID" value="EPX56317.1"/>
    <property type="molecule type" value="Genomic_DNA"/>
</dbReference>
<dbReference type="SFLD" id="SFLDG01129">
    <property type="entry name" value="C1.5:_HAD__Beta-PGM__Phosphata"/>
    <property type="match status" value="1"/>
</dbReference>
<dbReference type="EC" id="3.1.3.18" evidence="4"/>
<dbReference type="SUPFAM" id="SSF56784">
    <property type="entry name" value="HAD-like"/>
    <property type="match status" value="1"/>
</dbReference>
<dbReference type="RefSeq" id="WP_002625267.1">
    <property type="nucleotide sequence ID" value="NZ_ANAH02000066.1"/>
</dbReference>
<accession>S9P213</accession>
<keyword evidence="6" id="KW-1185">Reference proteome</keyword>
<comment type="pathway">
    <text evidence="2">Organic acid metabolism; glycolate biosynthesis; glycolate from 2-phosphoglycolate: step 1/1.</text>
</comment>
<dbReference type="PANTHER" id="PTHR43434:SF1">
    <property type="entry name" value="PHOSPHOGLYCOLATE PHOSPHATASE"/>
    <property type="match status" value="1"/>
</dbReference>
<comment type="similarity">
    <text evidence="3">Belongs to the HAD-like hydrolase superfamily. CbbY/CbbZ/Gph/YieH family.</text>
</comment>
<dbReference type="InterPro" id="IPR023214">
    <property type="entry name" value="HAD_sf"/>
</dbReference>
<organism evidence="5 6">
    <name type="scientific">Cystobacter fuscus (strain ATCC 25194 / DSM 2262 / NBRC 100088 / M29)</name>
    <dbReference type="NCBI Taxonomy" id="1242864"/>
    <lineage>
        <taxon>Bacteria</taxon>
        <taxon>Pseudomonadati</taxon>
        <taxon>Myxococcota</taxon>
        <taxon>Myxococcia</taxon>
        <taxon>Myxococcales</taxon>
        <taxon>Cystobacterineae</taxon>
        <taxon>Archangiaceae</taxon>
        <taxon>Cystobacter</taxon>
    </lineage>
</organism>
<evidence type="ECO:0000313" key="5">
    <source>
        <dbReference type="EMBL" id="EPX56317.1"/>
    </source>
</evidence>
<evidence type="ECO:0000256" key="1">
    <source>
        <dbReference type="ARBA" id="ARBA00000830"/>
    </source>
</evidence>
<protein>
    <recommendedName>
        <fullName evidence="4">phosphoglycolate phosphatase</fullName>
        <ecNumber evidence="4">3.1.3.18</ecNumber>
    </recommendedName>
</protein>
<dbReference type="eggNOG" id="COG0637">
    <property type="taxonomic scope" value="Bacteria"/>
</dbReference>
<dbReference type="OrthoDB" id="9800058at2"/>
<dbReference type="Gene3D" id="1.10.150.520">
    <property type="match status" value="1"/>
</dbReference>
<evidence type="ECO:0000256" key="3">
    <source>
        <dbReference type="ARBA" id="ARBA00006171"/>
    </source>
</evidence>
<dbReference type="PANTHER" id="PTHR43434">
    <property type="entry name" value="PHOSPHOGLYCOLATE PHOSPHATASE"/>
    <property type="match status" value="1"/>
</dbReference>
<name>S9P213_CYSF2</name>
<dbReference type="GO" id="GO:0008967">
    <property type="term" value="F:phosphoglycolate phosphatase activity"/>
    <property type="evidence" value="ECO:0007669"/>
    <property type="project" value="UniProtKB-EC"/>
</dbReference>
<gene>
    <name evidence="5" type="ORF">D187_007659</name>
</gene>
<comment type="catalytic activity">
    <reaction evidence="1">
        <text>2-phosphoglycolate + H2O = glycolate + phosphate</text>
        <dbReference type="Rhea" id="RHEA:14369"/>
        <dbReference type="ChEBI" id="CHEBI:15377"/>
        <dbReference type="ChEBI" id="CHEBI:29805"/>
        <dbReference type="ChEBI" id="CHEBI:43474"/>
        <dbReference type="ChEBI" id="CHEBI:58033"/>
        <dbReference type="EC" id="3.1.3.18"/>
    </reaction>
</comment>
<dbReference type="SFLD" id="SFLDS00003">
    <property type="entry name" value="Haloacid_Dehalogenase"/>
    <property type="match status" value="1"/>
</dbReference>
<proteinExistence type="inferred from homology"/>
<dbReference type="Proteomes" id="UP000011682">
    <property type="component" value="Unassembled WGS sequence"/>
</dbReference>